<reference evidence="2 3" key="1">
    <citation type="submission" date="2018-12" db="EMBL/GenBank/DDBJ databases">
        <title>Complete genome sequence of Flaviflexus salsibiostraticola KCTC 33148.</title>
        <authorList>
            <person name="Bae J.-W."/>
        </authorList>
    </citation>
    <scope>NUCLEOTIDE SEQUENCE [LARGE SCALE GENOMIC DNA]</scope>
    <source>
        <strain evidence="2 3">KCTC 33148</strain>
    </source>
</reference>
<name>A0A3Q8WW41_9ACTO</name>
<dbReference type="AlphaFoldDB" id="A0A3Q8WW41"/>
<keyword evidence="3" id="KW-1185">Reference proteome</keyword>
<accession>A0A3Q8WW41</accession>
<proteinExistence type="predicted"/>
<dbReference type="InterPro" id="IPR029052">
    <property type="entry name" value="Metallo-depent_PP-like"/>
</dbReference>
<evidence type="ECO:0000313" key="3">
    <source>
        <dbReference type="Proteomes" id="UP000270021"/>
    </source>
</evidence>
<dbReference type="Pfam" id="PF00149">
    <property type="entry name" value="Metallophos"/>
    <property type="match status" value="1"/>
</dbReference>
<dbReference type="PANTHER" id="PTHR31302">
    <property type="entry name" value="TRANSMEMBRANE PROTEIN WITH METALLOPHOSPHOESTERASE DOMAIN-RELATED"/>
    <property type="match status" value="1"/>
</dbReference>
<dbReference type="PANTHER" id="PTHR31302:SF20">
    <property type="entry name" value="CONSERVED PROTEIN"/>
    <property type="match status" value="1"/>
</dbReference>
<organism evidence="2 3">
    <name type="scientific">Flaviflexus salsibiostraticola</name>
    <dbReference type="NCBI Taxonomy" id="1282737"/>
    <lineage>
        <taxon>Bacteria</taxon>
        <taxon>Bacillati</taxon>
        <taxon>Actinomycetota</taxon>
        <taxon>Actinomycetes</taxon>
        <taxon>Actinomycetales</taxon>
        <taxon>Actinomycetaceae</taxon>
        <taxon>Flaviflexus</taxon>
    </lineage>
</organism>
<dbReference type="RefSeq" id="WP_126041164.1">
    <property type="nucleotide sequence ID" value="NZ_CP034438.1"/>
</dbReference>
<dbReference type="Proteomes" id="UP000270021">
    <property type="component" value="Chromosome"/>
</dbReference>
<dbReference type="KEGG" id="fsl:EJO69_09045"/>
<feature type="domain" description="Calcineurin-like phosphoesterase" evidence="1">
    <location>
        <begin position="44"/>
        <end position="226"/>
    </location>
</feature>
<dbReference type="SUPFAM" id="SSF56300">
    <property type="entry name" value="Metallo-dependent phosphatases"/>
    <property type="match status" value="1"/>
</dbReference>
<dbReference type="Gene3D" id="3.60.21.10">
    <property type="match status" value="1"/>
</dbReference>
<dbReference type="InterPro" id="IPR051158">
    <property type="entry name" value="Metallophosphoesterase_sf"/>
</dbReference>
<evidence type="ECO:0000259" key="1">
    <source>
        <dbReference type="Pfam" id="PF00149"/>
    </source>
</evidence>
<dbReference type="EMBL" id="CP034438">
    <property type="protein sequence ID" value="AZN30433.1"/>
    <property type="molecule type" value="Genomic_DNA"/>
</dbReference>
<dbReference type="GO" id="GO:0016020">
    <property type="term" value="C:membrane"/>
    <property type="evidence" value="ECO:0007669"/>
    <property type="project" value="GOC"/>
</dbReference>
<dbReference type="InterPro" id="IPR004843">
    <property type="entry name" value="Calcineurin-like_PHP"/>
</dbReference>
<gene>
    <name evidence="2" type="ORF">EJO69_09045</name>
</gene>
<dbReference type="OrthoDB" id="9780884at2"/>
<evidence type="ECO:0000313" key="2">
    <source>
        <dbReference type="EMBL" id="AZN30433.1"/>
    </source>
</evidence>
<dbReference type="GO" id="GO:0009245">
    <property type="term" value="P:lipid A biosynthetic process"/>
    <property type="evidence" value="ECO:0007669"/>
    <property type="project" value="TreeGrafter"/>
</dbReference>
<sequence length="292" mass="31766">MIWSLAAGVTALGAGVAAWSLVEARSYQRSFYPLSILPAGWEPMRVLNISDLHLLPDDEKKVEFVRDLAELKPDAVFLTGDQLSSTTSLPTLLRALQPLAGIPGAFVYGSHDYHAPVWKNPLAYVIPPLRKELPEPEDLPHEEMTAALRDYGWVDLRNRRDEITVQGHRISLVGVDDPHIRLDEYPVPGPSTADLAIGLTHAPYTRVLNAMAAEGVDLVMAGHTHGGQVCVPGYGALVTNCDLDTDHVSGVFPWPPSGRDGTRVAISRGMGTSPYAPFRLACRPEVQVLDLA</sequence>
<dbReference type="GO" id="GO:0008758">
    <property type="term" value="F:UDP-2,3-diacylglucosamine hydrolase activity"/>
    <property type="evidence" value="ECO:0007669"/>
    <property type="project" value="TreeGrafter"/>
</dbReference>
<protein>
    <submittedName>
        <fullName evidence="2">Metallophosphoesterase</fullName>
    </submittedName>
</protein>